<accession>A0A8B9RGW2</accession>
<evidence type="ECO:0000256" key="4">
    <source>
        <dbReference type="ARBA" id="ARBA00023136"/>
    </source>
</evidence>
<evidence type="ECO:0000313" key="8">
    <source>
        <dbReference type="Ensembl" id="ENSAMXP00005042170.1"/>
    </source>
</evidence>
<evidence type="ECO:0000256" key="2">
    <source>
        <dbReference type="ARBA" id="ARBA00022692"/>
    </source>
</evidence>
<keyword evidence="3 6" id="KW-1133">Transmembrane helix</keyword>
<feature type="domain" description="MARVEL" evidence="7">
    <location>
        <begin position="45"/>
        <end position="250"/>
    </location>
</feature>
<protein>
    <submittedName>
        <fullName evidence="8">Occludin b</fullName>
    </submittedName>
</protein>
<evidence type="ECO:0000313" key="9">
    <source>
        <dbReference type="Proteomes" id="UP000694621"/>
    </source>
</evidence>
<proteinExistence type="predicted"/>
<name>A0A8B9RGW2_ASTMX</name>
<feature type="transmembrane region" description="Helical" evidence="6">
    <location>
        <begin position="151"/>
        <end position="176"/>
    </location>
</feature>
<organism evidence="8 9">
    <name type="scientific">Astyanax mexicanus</name>
    <name type="common">Blind cave fish</name>
    <name type="synonym">Astyanax fasciatus mexicanus</name>
    <dbReference type="NCBI Taxonomy" id="7994"/>
    <lineage>
        <taxon>Eukaryota</taxon>
        <taxon>Metazoa</taxon>
        <taxon>Chordata</taxon>
        <taxon>Craniata</taxon>
        <taxon>Vertebrata</taxon>
        <taxon>Euteleostomi</taxon>
        <taxon>Actinopterygii</taxon>
        <taxon>Neopterygii</taxon>
        <taxon>Teleostei</taxon>
        <taxon>Ostariophysi</taxon>
        <taxon>Characiformes</taxon>
        <taxon>Characoidei</taxon>
        <taxon>Acestrorhamphidae</taxon>
        <taxon>Acestrorhamphinae</taxon>
        <taxon>Astyanax</taxon>
    </lineage>
</organism>
<keyword evidence="4 5" id="KW-0472">Membrane</keyword>
<evidence type="ECO:0000256" key="3">
    <source>
        <dbReference type="ARBA" id="ARBA00022989"/>
    </source>
</evidence>
<keyword evidence="2 5" id="KW-0812">Transmembrane</keyword>
<reference evidence="8" key="1">
    <citation type="submission" date="2025-08" db="UniProtKB">
        <authorList>
            <consortium name="Ensembl"/>
        </authorList>
    </citation>
    <scope>IDENTIFICATION</scope>
</reference>
<sequence length="335" mass="37189">KSYRRQYEISLDYSGPNPLHSFLPLFFTSLANTDEHMLHYYRWTSAPGVMKIMCIIIIIMCVALFVCVASTLAWDYDMEAMGMGGLGMGMGGGAYGGSGGYGGGGSYGGYYMDPLTGKGFIIGIAAITFIAVLVIFILVVSRQNTARSHKFYLASIIICAILALLMLIASVVYLVAVNPRAQSSGSMMYNMIWQMCSQYQSQSQATGIFINQYMYHYCVVEPQEAIAIVLGFLLAVALIILLVFSLKTRQEMRRYGRQRVLWEEPKLFNDTFSHGVEKWVSGPNICSCRQWSGIRRCLLVGVGGCRPGRKTGFESSFWVCLAPLKALELVNNVWS</sequence>
<dbReference type="GO" id="GO:0016020">
    <property type="term" value="C:membrane"/>
    <property type="evidence" value="ECO:0007669"/>
    <property type="project" value="UniProtKB-SubCell"/>
</dbReference>
<dbReference type="Pfam" id="PF01284">
    <property type="entry name" value="MARVEL"/>
    <property type="match status" value="1"/>
</dbReference>
<feature type="transmembrane region" description="Helical" evidence="6">
    <location>
        <begin position="120"/>
        <end position="139"/>
    </location>
</feature>
<evidence type="ECO:0000256" key="6">
    <source>
        <dbReference type="SAM" id="Phobius"/>
    </source>
</evidence>
<evidence type="ECO:0000256" key="1">
    <source>
        <dbReference type="ARBA" id="ARBA00004141"/>
    </source>
</evidence>
<dbReference type="AlphaFoldDB" id="A0A8B9RGW2"/>
<dbReference type="PROSITE" id="PS51225">
    <property type="entry name" value="MARVEL"/>
    <property type="match status" value="1"/>
</dbReference>
<dbReference type="InterPro" id="IPR008253">
    <property type="entry name" value="Marvel"/>
</dbReference>
<dbReference type="Ensembl" id="ENSAMXT00005045879.1">
    <property type="protein sequence ID" value="ENSAMXP00005042170.1"/>
    <property type="gene ID" value="ENSAMXG00005019694.1"/>
</dbReference>
<feature type="transmembrane region" description="Helical" evidence="6">
    <location>
        <begin position="225"/>
        <end position="244"/>
    </location>
</feature>
<evidence type="ECO:0000259" key="7">
    <source>
        <dbReference type="PROSITE" id="PS51225"/>
    </source>
</evidence>
<evidence type="ECO:0000256" key="5">
    <source>
        <dbReference type="PROSITE-ProRule" id="PRU00581"/>
    </source>
</evidence>
<dbReference type="Proteomes" id="UP000694621">
    <property type="component" value="Unplaced"/>
</dbReference>
<comment type="subcellular location">
    <subcellularLocation>
        <location evidence="1">Membrane</location>
        <topology evidence="1">Multi-pass membrane protein</topology>
    </subcellularLocation>
</comment>
<feature type="transmembrane region" description="Helical" evidence="6">
    <location>
        <begin position="52"/>
        <end position="74"/>
    </location>
</feature>